<reference evidence="3" key="1">
    <citation type="journal article" date="2023" name="IScience">
        <title>Live-bearing cockroach genome reveals convergent evolutionary mechanisms linked to viviparity in insects and beyond.</title>
        <authorList>
            <person name="Fouks B."/>
            <person name="Harrison M.C."/>
            <person name="Mikhailova A.A."/>
            <person name="Marchal E."/>
            <person name="English S."/>
            <person name="Carruthers M."/>
            <person name="Jennings E.C."/>
            <person name="Chiamaka E.L."/>
            <person name="Frigard R.A."/>
            <person name="Pippel M."/>
            <person name="Attardo G.M."/>
            <person name="Benoit J.B."/>
            <person name="Bornberg-Bauer E."/>
            <person name="Tobe S.S."/>
        </authorList>
    </citation>
    <scope>NUCLEOTIDE SEQUENCE</scope>
    <source>
        <strain evidence="3">Stay&amp;Tobe</strain>
    </source>
</reference>
<dbReference type="PANTHER" id="PTHR12372:SF7">
    <property type="entry name" value="PROTEIN PECANEX"/>
    <property type="match status" value="1"/>
</dbReference>
<dbReference type="GO" id="GO:0016020">
    <property type="term" value="C:membrane"/>
    <property type="evidence" value="ECO:0007669"/>
    <property type="project" value="UniProtKB-SubCell"/>
</dbReference>
<comment type="similarity">
    <text evidence="1">Belongs to the pecanex family.</text>
</comment>
<feature type="region of interest" description="Disordered" evidence="2">
    <location>
        <begin position="93"/>
        <end position="173"/>
    </location>
</feature>
<organism evidence="3 4">
    <name type="scientific">Diploptera punctata</name>
    <name type="common">Pacific beetle cockroach</name>
    <dbReference type="NCBI Taxonomy" id="6984"/>
    <lineage>
        <taxon>Eukaryota</taxon>
        <taxon>Metazoa</taxon>
        <taxon>Ecdysozoa</taxon>
        <taxon>Arthropoda</taxon>
        <taxon>Hexapoda</taxon>
        <taxon>Insecta</taxon>
        <taxon>Pterygota</taxon>
        <taxon>Neoptera</taxon>
        <taxon>Polyneoptera</taxon>
        <taxon>Dictyoptera</taxon>
        <taxon>Blattodea</taxon>
        <taxon>Blaberoidea</taxon>
        <taxon>Blaberidae</taxon>
        <taxon>Diplopterinae</taxon>
        <taxon>Diploptera</taxon>
    </lineage>
</organism>
<keyword evidence="4" id="KW-1185">Reference proteome</keyword>
<feature type="non-terminal residue" evidence="3">
    <location>
        <position position="1"/>
    </location>
</feature>
<keyword evidence="1" id="KW-1133">Transmembrane helix</keyword>
<accession>A0AAD8ED08</accession>
<dbReference type="GO" id="GO:0007029">
    <property type="term" value="P:endoplasmic reticulum organization"/>
    <property type="evidence" value="ECO:0007669"/>
    <property type="project" value="TreeGrafter"/>
</dbReference>
<proteinExistence type="inferred from homology"/>
<feature type="transmembrane region" description="Helical" evidence="1">
    <location>
        <begin position="60"/>
        <end position="81"/>
    </location>
</feature>
<protein>
    <recommendedName>
        <fullName evidence="1">Pecanex-like protein</fullName>
    </recommendedName>
</protein>
<feature type="region of interest" description="Disordered" evidence="2">
    <location>
        <begin position="561"/>
        <end position="650"/>
    </location>
</feature>
<feature type="compositionally biased region" description="Basic and acidic residues" evidence="2">
    <location>
        <begin position="323"/>
        <end position="352"/>
    </location>
</feature>
<evidence type="ECO:0000256" key="2">
    <source>
        <dbReference type="SAM" id="MobiDB-lite"/>
    </source>
</evidence>
<feature type="compositionally biased region" description="Polar residues" evidence="2">
    <location>
        <begin position="421"/>
        <end position="431"/>
    </location>
</feature>
<dbReference type="EMBL" id="JASPKZ010007248">
    <property type="protein sequence ID" value="KAJ9585808.1"/>
    <property type="molecule type" value="Genomic_DNA"/>
</dbReference>
<sequence length="782" mass="86352">MGSQTLEILRQGVWASLTGGWFYDPHQDIFCNTFHLYIWLFLLCLPFTIYLYFPPTFLVWGVYCAIITLVFATLKLANFGLHHMYDTSECIQEISEDDRPESERRRQQQQGRKQRREEEGIELQVLNSKRSSETPPVGCSSRNSYIEPQQGAATDADSINSSEYPNRGSVEDITFQNDLKVDVHRKNSSESSEDVATLRPVVEKVSVHRAEQCTQADHERYRFKMQEKLCTVSELISITADEVHRSTDRSKKETAKKRHNTGRPEATDNGDKLRNCSIEEKRYEFAPSAVSVPSSVSSRPRKIHISSIKTPQVSKHFLRFQHKNSERTSQECQKRSEKKKLMNFEIPAESRTKRQRQRTSNVSVTVVDECKPTTSTSGNKCPSLRKLSQQTSSTDSQEDHSSSNQGAEPRPSLASVESGPAATSISNSTGSVPPARRYSNAASYGCIPPLAIKPTGSLELGGYMLDTPADSSTAKDKGLVYWKQQNSRGGVRRIRSGTLDSCCPPSSLESGIGEGSGVHAGGSGARHDPPPSTLLRARLSLSPYYGYGSEIVYPIAEQSDEPGATVTEGSTFSLRPAITPYSDDDEEDEEDNAGSRSPLLVRHESFENKATASSCSVNNGGSSDGRKEMNSARTSRKKKHFAVDGTSASSKDGLLATDLVSSDNAVAAEARCSESDGGITDDDSLSDANDLLEGNKHKHQHNPKSTNFALSLSEEEVPSLIGLDWLFEHTDSEPDDTPHSNPDGTLWNYTHSDDDGPSCAETSDSDRHRHSINLEDFDHVFD</sequence>
<dbReference type="PANTHER" id="PTHR12372">
    <property type="entry name" value="PECANEX"/>
    <property type="match status" value="1"/>
</dbReference>
<feature type="transmembrane region" description="Helical" evidence="1">
    <location>
        <begin position="34"/>
        <end position="53"/>
    </location>
</feature>
<dbReference type="AlphaFoldDB" id="A0AAD8ED08"/>
<feature type="region of interest" description="Disordered" evidence="2">
    <location>
        <begin position="495"/>
        <end position="530"/>
    </location>
</feature>
<keyword evidence="1" id="KW-0472">Membrane</keyword>
<dbReference type="Proteomes" id="UP001233999">
    <property type="component" value="Unassembled WGS sequence"/>
</dbReference>
<name>A0AAD8ED08_DIPPU</name>
<feature type="compositionally biased region" description="Basic and acidic residues" evidence="2">
    <location>
        <begin position="728"/>
        <end position="738"/>
    </location>
</feature>
<evidence type="ECO:0000313" key="4">
    <source>
        <dbReference type="Proteomes" id="UP001233999"/>
    </source>
</evidence>
<feature type="region of interest" description="Disordered" evidence="2">
    <location>
        <begin position="728"/>
        <end position="771"/>
    </location>
</feature>
<comment type="caution">
    <text evidence="1">Lacks conserved residue(s) required for the propagation of feature annotation.</text>
</comment>
<evidence type="ECO:0000256" key="1">
    <source>
        <dbReference type="RuleBase" id="RU367089"/>
    </source>
</evidence>
<feature type="region of interest" description="Disordered" evidence="2">
    <location>
        <begin position="243"/>
        <end position="272"/>
    </location>
</feature>
<evidence type="ECO:0000313" key="3">
    <source>
        <dbReference type="EMBL" id="KAJ9585808.1"/>
    </source>
</evidence>
<comment type="caution">
    <text evidence="3">The sequence shown here is derived from an EMBL/GenBank/DDBJ whole genome shotgun (WGS) entry which is preliminary data.</text>
</comment>
<dbReference type="InterPro" id="IPR039797">
    <property type="entry name" value="Pecanex"/>
</dbReference>
<gene>
    <name evidence="3" type="ORF">L9F63_002399</name>
</gene>
<feature type="compositionally biased region" description="Basic and acidic residues" evidence="2">
    <location>
        <begin position="243"/>
        <end position="253"/>
    </location>
</feature>
<feature type="compositionally biased region" description="Gly residues" evidence="2">
    <location>
        <begin position="512"/>
        <end position="524"/>
    </location>
</feature>
<feature type="compositionally biased region" description="Acidic residues" evidence="2">
    <location>
        <begin position="582"/>
        <end position="592"/>
    </location>
</feature>
<keyword evidence="1" id="KW-0812">Transmembrane</keyword>
<comment type="subcellular location">
    <subcellularLocation>
        <location evidence="1">Membrane</location>
        <topology evidence="1">Multi-pass membrane protein</topology>
    </subcellularLocation>
</comment>
<reference evidence="3" key="2">
    <citation type="submission" date="2023-05" db="EMBL/GenBank/DDBJ databases">
        <authorList>
            <person name="Fouks B."/>
        </authorList>
    </citation>
    <scope>NUCLEOTIDE SEQUENCE</scope>
    <source>
        <strain evidence="3">Stay&amp;Tobe</strain>
        <tissue evidence="3">Testes</tissue>
    </source>
</reference>
<feature type="compositionally biased region" description="Polar residues" evidence="2">
    <location>
        <begin position="739"/>
        <end position="750"/>
    </location>
</feature>
<feature type="compositionally biased region" description="Polar residues" evidence="2">
    <location>
        <begin position="608"/>
        <end position="621"/>
    </location>
</feature>
<dbReference type="GO" id="GO:0005783">
    <property type="term" value="C:endoplasmic reticulum"/>
    <property type="evidence" value="ECO:0007669"/>
    <property type="project" value="TreeGrafter"/>
</dbReference>
<feature type="region of interest" description="Disordered" evidence="2">
    <location>
        <begin position="322"/>
        <end position="434"/>
    </location>
</feature>
<feature type="region of interest" description="Disordered" evidence="2">
    <location>
        <begin position="672"/>
        <end position="704"/>
    </location>
</feature>